<comment type="caution">
    <text evidence="6">The sequence shown here is derived from an EMBL/GenBank/DDBJ whole genome shotgun (WGS) entry which is preliminary data.</text>
</comment>
<dbReference type="Pfam" id="PF01565">
    <property type="entry name" value="FAD_binding_4"/>
    <property type="match status" value="1"/>
</dbReference>
<dbReference type="GO" id="GO:0003885">
    <property type="term" value="F:D-arabinono-1,4-lactone oxidase activity"/>
    <property type="evidence" value="ECO:0007669"/>
    <property type="project" value="UniProtKB-EC"/>
</dbReference>
<evidence type="ECO:0000256" key="4">
    <source>
        <dbReference type="ARBA" id="ARBA00033418"/>
    </source>
</evidence>
<dbReference type="InterPro" id="IPR010031">
    <property type="entry name" value="FAD_lactone_oxidase-like"/>
</dbReference>
<dbReference type="AlphaFoldDB" id="A0A4T0FPJ4"/>
<gene>
    <name evidence="6" type="ORF">E3P99_01914</name>
</gene>
<dbReference type="InterPro" id="IPR016171">
    <property type="entry name" value="Vanillyl_alc_oxidase_C-sub2"/>
</dbReference>
<dbReference type="UniPathway" id="UPA00771">
    <property type="reaction ID" value="UER00766"/>
</dbReference>
<accession>A0A4T0FPJ4</accession>
<dbReference type="InterPro" id="IPR016169">
    <property type="entry name" value="FAD-bd_PCMH_sub2"/>
</dbReference>
<dbReference type="InterPro" id="IPR016166">
    <property type="entry name" value="FAD-bd_PCMH"/>
</dbReference>
<evidence type="ECO:0000313" key="7">
    <source>
        <dbReference type="Proteomes" id="UP000310189"/>
    </source>
</evidence>
<evidence type="ECO:0000256" key="2">
    <source>
        <dbReference type="ARBA" id="ARBA00013136"/>
    </source>
</evidence>
<dbReference type="PROSITE" id="PS51387">
    <property type="entry name" value="FAD_PCMH"/>
    <property type="match status" value="1"/>
</dbReference>
<name>A0A4T0FPJ4_9BASI</name>
<organism evidence="6 7">
    <name type="scientific">Wallemia hederae</name>
    <dbReference type="NCBI Taxonomy" id="1540922"/>
    <lineage>
        <taxon>Eukaryota</taxon>
        <taxon>Fungi</taxon>
        <taxon>Dikarya</taxon>
        <taxon>Basidiomycota</taxon>
        <taxon>Wallemiomycotina</taxon>
        <taxon>Wallemiomycetes</taxon>
        <taxon>Wallemiales</taxon>
        <taxon>Wallemiaceae</taxon>
        <taxon>Wallemia</taxon>
    </lineage>
</organism>
<dbReference type="EMBL" id="SPNW01000024">
    <property type="protein sequence ID" value="TIA89795.1"/>
    <property type="molecule type" value="Genomic_DNA"/>
</dbReference>
<evidence type="ECO:0000259" key="5">
    <source>
        <dbReference type="PROSITE" id="PS51387"/>
    </source>
</evidence>
<keyword evidence="3" id="KW-0560">Oxidoreductase</keyword>
<dbReference type="OrthoDB" id="610608at2759"/>
<dbReference type="Gene3D" id="3.30.465.10">
    <property type="match status" value="1"/>
</dbReference>
<sequence length="499" mass="57023">MGRIEDISDTEINDRISVLQSTNTLNNWAKTFVATPERIYTPSSVTDLQFIIEAARRSSVRVRAMGVWHSPSDLACCDEWVVIMTRMNSIEEVSITYNSKPTTLTNVQIDKESRTVTVQSGTLLKDMNEALDKNGLAIPILGSISDQTIGGCLATATHGSGYNHRSMSSYVRSLSLLLSSGDIVLCSREQHADLFNASLCSLGATGVMLSVTMDVEEKFNLHEITMPMSFAEYTSSSSAWLDRWQAAPYVKAFWIPQARGISLMQSYKSFEKRIQKPSFSLSATIFSYLLQPLLLIKKYIPGIAPLVSNLAWRYLFSTHQQRIDKSYNVFNMDCGLLQYTTEWAVPMSGAYQCLLDLNDWLVNENDVDFPLEIRISKADDIFLSPANSHTAHKDESHFMWIGLIKYKPYNCRVRYRRIFRTFEDILRKYGGRAHWAKHSTQTPQEVGQKYRDLPKFMDVLNKYDADGMFRNPFIDRHLITEKDDSFRDFKHHQVEAYGF</sequence>
<dbReference type="EC" id="1.1.3.37" evidence="2"/>
<proteinExistence type="predicted"/>
<dbReference type="PIRSF" id="PIRSF000136">
    <property type="entry name" value="LGO_GLO"/>
    <property type="match status" value="1"/>
</dbReference>
<reference evidence="6 7" key="1">
    <citation type="submission" date="2019-03" db="EMBL/GenBank/DDBJ databases">
        <title>Sequencing 23 genomes of Wallemia ichthyophaga.</title>
        <authorList>
            <person name="Gostincar C."/>
        </authorList>
    </citation>
    <scope>NUCLEOTIDE SEQUENCE [LARGE SCALE GENOMIC DNA]</scope>
    <source>
        <strain evidence="6 7">EXF-5753</strain>
    </source>
</reference>
<evidence type="ECO:0000256" key="1">
    <source>
        <dbReference type="ARBA" id="ARBA00005083"/>
    </source>
</evidence>
<dbReference type="GO" id="GO:0005739">
    <property type="term" value="C:mitochondrion"/>
    <property type="evidence" value="ECO:0007669"/>
    <property type="project" value="TreeGrafter"/>
</dbReference>
<evidence type="ECO:0000313" key="6">
    <source>
        <dbReference type="EMBL" id="TIA89795.1"/>
    </source>
</evidence>
<protein>
    <recommendedName>
        <fullName evidence="2">D-arabinono-1,4-lactone oxidase</fullName>
        <ecNumber evidence="2">1.1.3.37</ecNumber>
    </recommendedName>
    <alternativeName>
        <fullName evidence="4">L-galactono-gamma-lactone oxidase</fullName>
    </alternativeName>
</protein>
<dbReference type="InterPro" id="IPR006094">
    <property type="entry name" value="Oxid_FAD_bind_N"/>
</dbReference>
<comment type="pathway">
    <text evidence="1">Cofactor biosynthesis; D-erythroascorbate biosynthesis; dehydro-D-arabinono-1,4-lactone from D-arabinose: step 2/2.</text>
</comment>
<dbReference type="SUPFAM" id="SSF56176">
    <property type="entry name" value="FAD-binding/transporter-associated domain-like"/>
    <property type="match status" value="1"/>
</dbReference>
<dbReference type="InterPro" id="IPR016167">
    <property type="entry name" value="FAD-bd_PCMH_sub1"/>
</dbReference>
<dbReference type="Gene3D" id="1.10.45.10">
    <property type="entry name" value="Vanillyl-alcohol Oxidase, Chain A, domain 4"/>
    <property type="match status" value="1"/>
</dbReference>
<dbReference type="Gene3D" id="3.30.43.10">
    <property type="entry name" value="Uridine Diphospho-n-acetylenolpyruvylglucosamine Reductase, domain 2"/>
    <property type="match status" value="1"/>
</dbReference>
<dbReference type="PANTHER" id="PTHR43762">
    <property type="entry name" value="L-GULONOLACTONE OXIDASE"/>
    <property type="match status" value="1"/>
</dbReference>
<dbReference type="Proteomes" id="UP000310189">
    <property type="component" value="Unassembled WGS sequence"/>
</dbReference>
<keyword evidence="7" id="KW-1185">Reference proteome</keyword>
<dbReference type="GO" id="GO:0016020">
    <property type="term" value="C:membrane"/>
    <property type="evidence" value="ECO:0007669"/>
    <property type="project" value="InterPro"/>
</dbReference>
<dbReference type="InterPro" id="IPR007173">
    <property type="entry name" value="ALO_C"/>
</dbReference>
<dbReference type="PANTHER" id="PTHR43762:SF1">
    <property type="entry name" value="D-ARABINONO-1,4-LACTONE OXIDASE"/>
    <property type="match status" value="1"/>
</dbReference>
<dbReference type="GO" id="GO:0071949">
    <property type="term" value="F:FAD binding"/>
    <property type="evidence" value="ECO:0007669"/>
    <property type="project" value="InterPro"/>
</dbReference>
<dbReference type="InterPro" id="IPR036318">
    <property type="entry name" value="FAD-bd_PCMH-like_sf"/>
</dbReference>
<evidence type="ECO:0000256" key="3">
    <source>
        <dbReference type="ARBA" id="ARBA00023002"/>
    </source>
</evidence>
<feature type="domain" description="FAD-binding PCMH-type" evidence="5">
    <location>
        <begin position="32"/>
        <end position="218"/>
    </location>
</feature>
<dbReference type="Pfam" id="PF04030">
    <property type="entry name" value="ALO"/>
    <property type="match status" value="1"/>
</dbReference>
<dbReference type="Gene3D" id="3.30.70.2520">
    <property type="match status" value="1"/>
</dbReference>